<evidence type="ECO:0008006" key="2">
    <source>
        <dbReference type="Google" id="ProtNLM"/>
    </source>
</evidence>
<dbReference type="AlphaFoldDB" id="A0A0F8XVI8"/>
<comment type="caution">
    <text evidence="1">The sequence shown here is derived from an EMBL/GenBank/DDBJ whole genome shotgun (WGS) entry which is preliminary data.</text>
</comment>
<dbReference type="EMBL" id="LAZR01056999">
    <property type="protein sequence ID" value="KKK72963.1"/>
    <property type="molecule type" value="Genomic_DNA"/>
</dbReference>
<sequence>IKNRDLFVGRHVYHSFSGYAHGQFKRMTHLAYQGYMGEKRKQLVQKFGYDTKNAAHLIRLLKMCIEFLKDGELYVFRGEIDAPQLLSIKHGEWTLEQVQREAEHLFKLSEKMYTESKLPKRPDREKVSKLCQEIIEMSWTRDW</sequence>
<name>A0A0F8XVI8_9ZZZZ</name>
<gene>
    <name evidence="1" type="ORF">LCGC14_2898640</name>
</gene>
<proteinExistence type="predicted"/>
<feature type="non-terminal residue" evidence="1">
    <location>
        <position position="1"/>
    </location>
</feature>
<organism evidence="1">
    <name type="scientific">marine sediment metagenome</name>
    <dbReference type="NCBI Taxonomy" id="412755"/>
    <lineage>
        <taxon>unclassified sequences</taxon>
        <taxon>metagenomes</taxon>
        <taxon>ecological metagenomes</taxon>
    </lineage>
</organism>
<evidence type="ECO:0000313" key="1">
    <source>
        <dbReference type="EMBL" id="KKK72963.1"/>
    </source>
</evidence>
<reference evidence="1" key="1">
    <citation type="journal article" date="2015" name="Nature">
        <title>Complex archaea that bridge the gap between prokaryotes and eukaryotes.</title>
        <authorList>
            <person name="Spang A."/>
            <person name="Saw J.H."/>
            <person name="Jorgensen S.L."/>
            <person name="Zaremba-Niedzwiedzka K."/>
            <person name="Martijn J."/>
            <person name="Lind A.E."/>
            <person name="van Eijk R."/>
            <person name="Schleper C."/>
            <person name="Guy L."/>
            <person name="Ettema T.J."/>
        </authorList>
    </citation>
    <scope>NUCLEOTIDE SEQUENCE</scope>
</reference>
<accession>A0A0F8XVI8</accession>
<protein>
    <recommendedName>
        <fullName evidence="2">Nucleotidyltransferase</fullName>
    </recommendedName>
</protein>